<name>A0ABY9DD06_VITVI</name>
<evidence type="ECO:0000313" key="1">
    <source>
        <dbReference type="EMBL" id="WKA05467.1"/>
    </source>
</evidence>
<sequence length="343" mass="38585">MGEMDSELEALEIPLLGDYEVHHLLCKKISDIVAVSNPTPSLQQRRSIKPALQMGEMDSKLEALEIPLLGDYEVHHLLRKKISDIVAVSNPTPSLQQRRSIKPTLQMGEMDSKLEALEIPLLGDYEVHHLLRKKISDIVAVSNPTPSLQQRRSIKLALQMGEMDSELEALEIPLLGDYEVHHLLRKKISDIVAVSNPTPSLQQRRSIKPTLQMGEMDSKLEALEIPLLGDYEVHHLLRKKISDIVAVSNPTPSLQQRRSIKPALPMGEMDSELEALEIPLLGDYEVHHLLRKKISDIVAVSNPTPSLQQRRSIKQAATIQILELKSTTIKLLPLRQRGVEWAQ</sequence>
<keyword evidence="2" id="KW-1185">Reference proteome</keyword>
<protein>
    <submittedName>
        <fullName evidence="1">Uncharacterized protein</fullName>
    </submittedName>
</protein>
<gene>
    <name evidence="1" type="ORF">VitviT2T_023431</name>
</gene>
<accession>A0ABY9DD06</accession>
<dbReference type="Proteomes" id="UP001227230">
    <property type="component" value="Chromosome 15"/>
</dbReference>
<organism evidence="1 2">
    <name type="scientific">Vitis vinifera</name>
    <name type="common">Grape</name>
    <dbReference type="NCBI Taxonomy" id="29760"/>
    <lineage>
        <taxon>Eukaryota</taxon>
        <taxon>Viridiplantae</taxon>
        <taxon>Streptophyta</taxon>
        <taxon>Embryophyta</taxon>
        <taxon>Tracheophyta</taxon>
        <taxon>Spermatophyta</taxon>
        <taxon>Magnoliopsida</taxon>
        <taxon>eudicotyledons</taxon>
        <taxon>Gunneridae</taxon>
        <taxon>Pentapetalae</taxon>
        <taxon>rosids</taxon>
        <taxon>Vitales</taxon>
        <taxon>Vitaceae</taxon>
        <taxon>Viteae</taxon>
        <taxon>Vitis</taxon>
    </lineage>
</organism>
<dbReference type="EMBL" id="CP126662">
    <property type="protein sequence ID" value="WKA05467.1"/>
    <property type="molecule type" value="Genomic_DNA"/>
</dbReference>
<evidence type="ECO:0000313" key="2">
    <source>
        <dbReference type="Proteomes" id="UP001227230"/>
    </source>
</evidence>
<reference evidence="1 2" key="1">
    <citation type="journal article" date="2023" name="Hortic Res">
        <title>The complete reference genome for grapevine (Vitis vinifera L.) genetics and breeding.</title>
        <authorList>
            <person name="Shi X."/>
            <person name="Cao S."/>
            <person name="Wang X."/>
            <person name="Huang S."/>
            <person name="Wang Y."/>
            <person name="Liu Z."/>
            <person name="Liu W."/>
            <person name="Leng X."/>
            <person name="Peng Y."/>
            <person name="Wang N."/>
            <person name="Wang Y."/>
            <person name="Ma Z."/>
            <person name="Xu X."/>
            <person name="Zhang F."/>
            <person name="Xue H."/>
            <person name="Zhong H."/>
            <person name="Wang Y."/>
            <person name="Zhang K."/>
            <person name="Velt A."/>
            <person name="Avia K."/>
            <person name="Holtgrawe D."/>
            <person name="Grimplet J."/>
            <person name="Matus J.T."/>
            <person name="Ware D."/>
            <person name="Wu X."/>
            <person name="Wang H."/>
            <person name="Liu C."/>
            <person name="Fang Y."/>
            <person name="Rustenholz C."/>
            <person name="Cheng Z."/>
            <person name="Xiao H."/>
            <person name="Zhou Y."/>
        </authorList>
    </citation>
    <scope>NUCLEOTIDE SEQUENCE [LARGE SCALE GENOMIC DNA]</scope>
    <source>
        <strain evidence="2">cv. Pinot noir / PN40024</strain>
        <tissue evidence="1">Leaf</tissue>
    </source>
</reference>
<proteinExistence type="predicted"/>